<dbReference type="Pfam" id="PF11954">
    <property type="entry name" value="DUF3471"/>
    <property type="match status" value="1"/>
</dbReference>
<evidence type="ECO:0000259" key="2">
    <source>
        <dbReference type="Pfam" id="PF00144"/>
    </source>
</evidence>
<feature type="domain" description="Peptidase S12 Pab87-related C-terminal" evidence="3">
    <location>
        <begin position="386"/>
        <end position="476"/>
    </location>
</feature>
<evidence type="ECO:0008006" key="6">
    <source>
        <dbReference type="Google" id="ProtNLM"/>
    </source>
</evidence>
<comment type="caution">
    <text evidence="4">The sequence shown here is derived from an EMBL/GenBank/DDBJ whole genome shotgun (WGS) entry which is preliminary data.</text>
</comment>
<dbReference type="PANTHER" id="PTHR46825:SF15">
    <property type="entry name" value="BETA-LACTAMASE-RELATED DOMAIN-CONTAINING PROTEIN"/>
    <property type="match status" value="1"/>
</dbReference>
<name>A0A9P6QL13_9FUNG</name>
<comment type="similarity">
    <text evidence="1">Belongs to the peptidase S12 family.</text>
</comment>
<reference evidence="4" key="1">
    <citation type="journal article" date="2020" name="Fungal Divers.">
        <title>Resolving the Mortierellaceae phylogeny through synthesis of multi-gene phylogenetics and phylogenomics.</title>
        <authorList>
            <person name="Vandepol N."/>
            <person name="Liber J."/>
            <person name="Desiro A."/>
            <person name="Na H."/>
            <person name="Kennedy M."/>
            <person name="Barry K."/>
            <person name="Grigoriev I.V."/>
            <person name="Miller A.N."/>
            <person name="O'Donnell K."/>
            <person name="Stajich J.E."/>
            <person name="Bonito G."/>
        </authorList>
    </citation>
    <scope>NUCLEOTIDE SEQUENCE</scope>
    <source>
        <strain evidence="4">BC1065</strain>
    </source>
</reference>
<dbReference type="Pfam" id="PF00144">
    <property type="entry name" value="Beta-lactamase"/>
    <property type="match status" value="1"/>
</dbReference>
<gene>
    <name evidence="4" type="ORF">DFQ27_005827</name>
</gene>
<dbReference type="Proteomes" id="UP000807716">
    <property type="component" value="Unassembled WGS sequence"/>
</dbReference>
<proteinExistence type="inferred from homology"/>
<dbReference type="EMBL" id="JAAAJB010000042">
    <property type="protein sequence ID" value="KAG0268747.1"/>
    <property type="molecule type" value="Genomic_DNA"/>
</dbReference>
<dbReference type="PANTHER" id="PTHR46825">
    <property type="entry name" value="D-ALANYL-D-ALANINE-CARBOXYPEPTIDASE/ENDOPEPTIDASE AMPH"/>
    <property type="match status" value="1"/>
</dbReference>
<dbReference type="Gene3D" id="3.40.710.10">
    <property type="entry name" value="DD-peptidase/beta-lactamase superfamily"/>
    <property type="match status" value="1"/>
</dbReference>
<evidence type="ECO:0000313" key="5">
    <source>
        <dbReference type="Proteomes" id="UP000807716"/>
    </source>
</evidence>
<organism evidence="4 5">
    <name type="scientific">Actinomortierella ambigua</name>
    <dbReference type="NCBI Taxonomy" id="1343610"/>
    <lineage>
        <taxon>Eukaryota</taxon>
        <taxon>Fungi</taxon>
        <taxon>Fungi incertae sedis</taxon>
        <taxon>Mucoromycota</taxon>
        <taxon>Mortierellomycotina</taxon>
        <taxon>Mortierellomycetes</taxon>
        <taxon>Mortierellales</taxon>
        <taxon>Mortierellaceae</taxon>
        <taxon>Actinomortierella</taxon>
    </lineage>
</organism>
<dbReference type="AlphaFoldDB" id="A0A9P6QL13"/>
<sequence>MAAPRNLTQADFDIWTAAIKKANANVGVQGLAIAIVHKGETIYAQAFGKRNEKDPFTLETVGNIASLTKAFTAAACGELVAEGKADWYAPVNEYVPEFKLKDPYLTSEINLIDLLAHRTGYPMLDLHWYHRTESRRELIKQLRHVEPKVSFRTGWIYNNIMYAVAGEASGRIEGKSWEEVVRDKILIPAGMNYTGFSTKTMITRPNHARGFFANSFEDSQKGKNIAIPPDTFTLTDAPSGDIFSNVIDLAKWAKILLGEGKLNGKQVLHKDTIKMSHTGWAAIDGVTYGLGWTIEDYKGHRMVNHGGANPGFRNHFTLFPNDDLAIIVQSNKEINDIVALLPLWLADYIFELPKTKDWLGKDLEDRDKSVYATRTPAALEGFFPPQVKNKPPTRKLADFAGEWVHTHGPALSLTLRGKGNKASLAFNMTAYEGTLEHYHYDSFRARLNYPGFITTILLSFVTGNGGDVDQLRFTTFDETMVYTRAPRA</sequence>
<dbReference type="Gene3D" id="2.40.128.600">
    <property type="match status" value="1"/>
</dbReference>
<dbReference type="SUPFAM" id="SSF56601">
    <property type="entry name" value="beta-lactamase/transpeptidase-like"/>
    <property type="match status" value="1"/>
</dbReference>
<keyword evidence="5" id="KW-1185">Reference proteome</keyword>
<protein>
    <recommendedName>
        <fullName evidence="6">Beta-lactamase/transpeptidase-like protein</fullName>
    </recommendedName>
</protein>
<dbReference type="InterPro" id="IPR012338">
    <property type="entry name" value="Beta-lactam/transpept-like"/>
</dbReference>
<evidence type="ECO:0000256" key="1">
    <source>
        <dbReference type="ARBA" id="ARBA00038215"/>
    </source>
</evidence>
<evidence type="ECO:0000259" key="3">
    <source>
        <dbReference type="Pfam" id="PF11954"/>
    </source>
</evidence>
<accession>A0A9P6QL13</accession>
<dbReference type="InterPro" id="IPR021860">
    <property type="entry name" value="Peptidase_S12_Pab87-rel_C"/>
</dbReference>
<evidence type="ECO:0000313" key="4">
    <source>
        <dbReference type="EMBL" id="KAG0268747.1"/>
    </source>
</evidence>
<feature type="domain" description="Beta-lactamase-related" evidence="2">
    <location>
        <begin position="17"/>
        <end position="333"/>
    </location>
</feature>
<dbReference type="InterPro" id="IPR001466">
    <property type="entry name" value="Beta-lactam-related"/>
</dbReference>
<dbReference type="OrthoDB" id="5946976at2759"/>
<dbReference type="InterPro" id="IPR050491">
    <property type="entry name" value="AmpC-like"/>
</dbReference>